<accession>A0A0V1LKM6</accession>
<evidence type="ECO:0000313" key="2">
    <source>
        <dbReference type="Proteomes" id="UP000054721"/>
    </source>
</evidence>
<organism evidence="1 2">
    <name type="scientific">Trichinella nativa</name>
    <dbReference type="NCBI Taxonomy" id="6335"/>
    <lineage>
        <taxon>Eukaryota</taxon>
        <taxon>Metazoa</taxon>
        <taxon>Ecdysozoa</taxon>
        <taxon>Nematoda</taxon>
        <taxon>Enoplea</taxon>
        <taxon>Dorylaimia</taxon>
        <taxon>Trichinellida</taxon>
        <taxon>Trichinellidae</taxon>
        <taxon>Trichinella</taxon>
    </lineage>
</organism>
<reference evidence="1 2" key="1">
    <citation type="submission" date="2015-05" db="EMBL/GenBank/DDBJ databases">
        <title>Evolution of Trichinella species and genotypes.</title>
        <authorList>
            <person name="Korhonen P.K."/>
            <person name="Edoardo P."/>
            <person name="Giuseppe L.R."/>
            <person name="Gasser R.B."/>
        </authorList>
    </citation>
    <scope>NUCLEOTIDE SEQUENCE [LARGE SCALE GENOMIC DNA]</scope>
    <source>
        <strain evidence="1">ISS10</strain>
    </source>
</reference>
<comment type="caution">
    <text evidence="1">The sequence shown here is derived from an EMBL/GenBank/DDBJ whole genome shotgun (WGS) entry which is preliminary data.</text>
</comment>
<gene>
    <name evidence="1" type="ORF">T02_13748</name>
</gene>
<dbReference type="OrthoDB" id="5928146at2759"/>
<dbReference type="EMBL" id="JYDW01000033">
    <property type="protein sequence ID" value="KRZ60072.1"/>
    <property type="molecule type" value="Genomic_DNA"/>
</dbReference>
<name>A0A0V1LKM6_9BILA</name>
<evidence type="ECO:0000313" key="1">
    <source>
        <dbReference type="EMBL" id="KRZ60072.1"/>
    </source>
</evidence>
<protein>
    <submittedName>
        <fullName evidence="1">Uncharacterized protein</fullName>
    </submittedName>
</protein>
<keyword evidence="2" id="KW-1185">Reference proteome</keyword>
<dbReference type="AlphaFoldDB" id="A0A0V1LKM6"/>
<proteinExistence type="predicted"/>
<dbReference type="Proteomes" id="UP000054721">
    <property type="component" value="Unassembled WGS sequence"/>
</dbReference>
<sequence>MGINRSEIIRVIQQRHPRRYRFVVFEMCAMNPSSQYAISRSPSVTAFIKFLSGIPFSLKPSATTKNIDCPVVFFPYIWQIVTVRLISLLLHLEGEEIELYFRYSSYHPEASTPRNPLFFSGQLSLFTTPNPLWESLL</sequence>